<dbReference type="Gene3D" id="3.50.50.60">
    <property type="entry name" value="FAD/NAD(P)-binding domain"/>
    <property type="match status" value="1"/>
</dbReference>
<dbReference type="SUPFAM" id="SSF51905">
    <property type="entry name" value="FAD/NAD(P)-binding domain"/>
    <property type="match status" value="1"/>
</dbReference>
<name>A0A7I9WTV5_9MYCO</name>
<dbReference type="GO" id="GO:0016491">
    <property type="term" value="F:oxidoreductase activity"/>
    <property type="evidence" value="ECO:0007669"/>
    <property type="project" value="InterPro"/>
</dbReference>
<dbReference type="InterPro" id="IPR036188">
    <property type="entry name" value="FAD/NAD-bd_sf"/>
</dbReference>
<comment type="caution">
    <text evidence="2">The sequence shown here is derived from an EMBL/GenBank/DDBJ whole genome shotgun (WGS) entry which is preliminary data.</text>
</comment>
<dbReference type="AlphaFoldDB" id="A0A7I9WTV5"/>
<protein>
    <recommendedName>
        <fullName evidence="1">Amine oxidase domain-containing protein</fullName>
    </recommendedName>
</protein>
<accession>A0A7I9WTV5</accession>
<dbReference type="Pfam" id="PF01593">
    <property type="entry name" value="Amino_oxidase"/>
    <property type="match status" value="1"/>
</dbReference>
<dbReference type="InterPro" id="IPR002937">
    <property type="entry name" value="Amino_oxidase"/>
</dbReference>
<sequence length="167" mass="17805">MILRVRRPAHVVVIGTGHGVRVTRLYRVEFDGFIGFNVELPLSLVNSNSFALVSLGGFRGWDAVVRTFTRLPRVFTFQALSAGVSFPEGGMRAVPDATAAAAGVDFRYDTTVTELVHNGGVVTAVGTDAGARFAADAVVLMTAVSGRLAADRLTESPSRQRQTVVAR</sequence>
<reference evidence="2 3" key="1">
    <citation type="journal article" date="2019" name="Emerg. Microbes Infect.">
        <title>Comprehensive subspecies identification of 175 nontuberculous mycobacteria species based on 7547 genomic profiles.</title>
        <authorList>
            <person name="Matsumoto Y."/>
            <person name="Kinjo T."/>
            <person name="Motooka D."/>
            <person name="Nabeya D."/>
            <person name="Jung N."/>
            <person name="Uechi K."/>
            <person name="Horii T."/>
            <person name="Iida T."/>
            <person name="Fujita J."/>
            <person name="Nakamura S."/>
        </authorList>
    </citation>
    <scope>NUCLEOTIDE SEQUENCE [LARGE SCALE GENOMIC DNA]</scope>
    <source>
        <strain evidence="2 3">JCM 13392</strain>
    </source>
</reference>
<dbReference type="Proteomes" id="UP000465241">
    <property type="component" value="Unassembled WGS sequence"/>
</dbReference>
<evidence type="ECO:0000313" key="3">
    <source>
        <dbReference type="Proteomes" id="UP000465241"/>
    </source>
</evidence>
<dbReference type="EMBL" id="BLKT01000003">
    <property type="protein sequence ID" value="GFG60726.1"/>
    <property type="molecule type" value="Genomic_DNA"/>
</dbReference>
<evidence type="ECO:0000313" key="2">
    <source>
        <dbReference type="EMBL" id="GFG60726.1"/>
    </source>
</evidence>
<gene>
    <name evidence="2" type="ORF">MMUR_48620</name>
</gene>
<proteinExistence type="predicted"/>
<organism evidence="2 3">
    <name type="scientific">Mycolicibacterium murale</name>
    <dbReference type="NCBI Taxonomy" id="182220"/>
    <lineage>
        <taxon>Bacteria</taxon>
        <taxon>Bacillati</taxon>
        <taxon>Actinomycetota</taxon>
        <taxon>Actinomycetes</taxon>
        <taxon>Mycobacteriales</taxon>
        <taxon>Mycobacteriaceae</taxon>
        <taxon>Mycolicibacterium</taxon>
    </lineage>
</organism>
<keyword evidence="3" id="KW-1185">Reference proteome</keyword>
<feature type="domain" description="Amine oxidase" evidence="1">
    <location>
        <begin position="52"/>
        <end position="154"/>
    </location>
</feature>
<evidence type="ECO:0000259" key="1">
    <source>
        <dbReference type="Pfam" id="PF01593"/>
    </source>
</evidence>